<dbReference type="KEGG" id="ehx:EMIHUDRAFT_108686"/>
<evidence type="ECO:0000313" key="1">
    <source>
        <dbReference type="EnsemblProtists" id="EOD40204"/>
    </source>
</evidence>
<protein>
    <submittedName>
        <fullName evidence="1">Uncharacterized protein</fullName>
    </submittedName>
</protein>
<dbReference type="HOGENOM" id="CLU_1386438_0_0_1"/>
<dbReference type="AlphaFoldDB" id="A0A0D3KWR9"/>
<reference evidence="2" key="1">
    <citation type="journal article" date="2013" name="Nature">
        <title>Pan genome of the phytoplankton Emiliania underpins its global distribution.</title>
        <authorList>
            <person name="Read B.A."/>
            <person name="Kegel J."/>
            <person name="Klute M.J."/>
            <person name="Kuo A."/>
            <person name="Lefebvre S.C."/>
            <person name="Maumus F."/>
            <person name="Mayer C."/>
            <person name="Miller J."/>
            <person name="Monier A."/>
            <person name="Salamov A."/>
            <person name="Young J."/>
            <person name="Aguilar M."/>
            <person name="Claverie J.M."/>
            <person name="Frickenhaus S."/>
            <person name="Gonzalez K."/>
            <person name="Herman E.K."/>
            <person name="Lin Y.C."/>
            <person name="Napier J."/>
            <person name="Ogata H."/>
            <person name="Sarno A.F."/>
            <person name="Shmutz J."/>
            <person name="Schroeder D."/>
            <person name="de Vargas C."/>
            <person name="Verret F."/>
            <person name="von Dassow P."/>
            <person name="Valentin K."/>
            <person name="Van de Peer Y."/>
            <person name="Wheeler G."/>
            <person name="Dacks J.B."/>
            <person name="Delwiche C.F."/>
            <person name="Dyhrman S.T."/>
            <person name="Glockner G."/>
            <person name="John U."/>
            <person name="Richards T."/>
            <person name="Worden A.Z."/>
            <person name="Zhang X."/>
            <person name="Grigoriev I.V."/>
            <person name="Allen A.E."/>
            <person name="Bidle K."/>
            <person name="Borodovsky M."/>
            <person name="Bowler C."/>
            <person name="Brownlee C."/>
            <person name="Cock J.M."/>
            <person name="Elias M."/>
            <person name="Gladyshev V.N."/>
            <person name="Groth M."/>
            <person name="Guda C."/>
            <person name="Hadaegh A."/>
            <person name="Iglesias-Rodriguez M.D."/>
            <person name="Jenkins J."/>
            <person name="Jones B.M."/>
            <person name="Lawson T."/>
            <person name="Leese F."/>
            <person name="Lindquist E."/>
            <person name="Lobanov A."/>
            <person name="Lomsadze A."/>
            <person name="Malik S.B."/>
            <person name="Marsh M.E."/>
            <person name="Mackinder L."/>
            <person name="Mock T."/>
            <person name="Mueller-Roeber B."/>
            <person name="Pagarete A."/>
            <person name="Parker M."/>
            <person name="Probert I."/>
            <person name="Quesneville H."/>
            <person name="Raines C."/>
            <person name="Rensing S.A."/>
            <person name="Riano-Pachon D.M."/>
            <person name="Richier S."/>
            <person name="Rokitta S."/>
            <person name="Shiraiwa Y."/>
            <person name="Soanes D.M."/>
            <person name="van der Giezen M."/>
            <person name="Wahlund T.M."/>
            <person name="Williams B."/>
            <person name="Wilson W."/>
            <person name="Wolfe G."/>
            <person name="Wurch L.L."/>
        </authorList>
    </citation>
    <scope>NUCLEOTIDE SEQUENCE</scope>
</reference>
<accession>A0A0D3KWR9</accession>
<keyword evidence="2" id="KW-1185">Reference proteome</keyword>
<dbReference type="EnsemblProtists" id="EOD40204">
    <property type="protein sequence ID" value="EOD40204"/>
    <property type="gene ID" value="EMIHUDRAFT_108686"/>
</dbReference>
<organism evidence="1 2">
    <name type="scientific">Emiliania huxleyi (strain CCMP1516)</name>
    <dbReference type="NCBI Taxonomy" id="280463"/>
    <lineage>
        <taxon>Eukaryota</taxon>
        <taxon>Haptista</taxon>
        <taxon>Haptophyta</taxon>
        <taxon>Prymnesiophyceae</taxon>
        <taxon>Isochrysidales</taxon>
        <taxon>Noelaerhabdaceae</taxon>
        <taxon>Emiliania</taxon>
    </lineage>
</organism>
<dbReference type="RefSeq" id="XP_005792633.1">
    <property type="nucleotide sequence ID" value="XM_005792576.1"/>
</dbReference>
<dbReference type="PaxDb" id="2903-EOD40204"/>
<evidence type="ECO:0000313" key="2">
    <source>
        <dbReference type="Proteomes" id="UP000013827"/>
    </source>
</evidence>
<sequence>MAYESTMQDEDRAFIVGLSESEKQELQQMKEFELHQAHTKDIEGDVIQGVAKHTCILPLNGSYVGVNGILVWSPKVTLLFSASPLATSCADMPVLLLVLVLVSILVAISSKGGSATARDVALEQFAKKKYPRRSLGDRMGKGGGGGGGHIISLIDGRGCSMGEARAQLGWTSPQAPLRPGIIISSQHSTVPGMVGSW</sequence>
<name>A0A0D3KWR9_EMIH1</name>
<proteinExistence type="predicted"/>
<dbReference type="GeneID" id="17285475"/>
<dbReference type="Proteomes" id="UP000013827">
    <property type="component" value="Unassembled WGS sequence"/>
</dbReference>
<reference evidence="1" key="2">
    <citation type="submission" date="2024-10" db="UniProtKB">
        <authorList>
            <consortium name="EnsemblProtists"/>
        </authorList>
    </citation>
    <scope>IDENTIFICATION</scope>
</reference>